<feature type="transmembrane region" description="Helical" evidence="2">
    <location>
        <begin position="617"/>
        <end position="637"/>
    </location>
</feature>
<dbReference type="OrthoDB" id="343460at2759"/>
<gene>
    <name evidence="4" type="ORF">cubi_01852</name>
</gene>
<dbReference type="VEuPathDB" id="CryptoDB:cubi_01852"/>
<dbReference type="EMBL" id="LRBP01000001">
    <property type="protein sequence ID" value="OII75331.1"/>
    <property type="molecule type" value="Genomic_DNA"/>
</dbReference>
<feature type="chain" id="PRO_5012859709" evidence="3">
    <location>
        <begin position="20"/>
        <end position="638"/>
    </location>
</feature>
<keyword evidence="2" id="KW-0472">Membrane</keyword>
<protein>
    <submittedName>
        <fullName evidence="4">Uncharacterized protein</fullName>
    </submittedName>
</protein>
<keyword evidence="3" id="KW-0732">Signal</keyword>
<reference evidence="4 5" key="1">
    <citation type="submission" date="2016-10" db="EMBL/GenBank/DDBJ databases">
        <title>Reductive evolution of mitochondrial metabolism and differential evolution of invasion-related proteins in Cryptosporidium.</title>
        <authorList>
            <person name="Liu S."/>
            <person name="Roellig D.M."/>
            <person name="Guo Y."/>
            <person name="Li N."/>
            <person name="Frace M.A."/>
            <person name="Tang K."/>
            <person name="Zhang L."/>
            <person name="Feng Y."/>
            <person name="Xiao L."/>
        </authorList>
    </citation>
    <scope>NUCLEOTIDE SEQUENCE [LARGE SCALE GENOMIC DNA]</scope>
    <source>
        <strain evidence="4">39726</strain>
    </source>
</reference>
<accession>A0A1J4MPF1</accession>
<feature type="region of interest" description="Disordered" evidence="1">
    <location>
        <begin position="194"/>
        <end position="233"/>
    </location>
</feature>
<comment type="caution">
    <text evidence="4">The sequence shown here is derived from an EMBL/GenBank/DDBJ whole genome shotgun (WGS) entry which is preliminary data.</text>
</comment>
<dbReference type="GeneID" id="39978643"/>
<name>A0A1J4MPF1_9CRYT</name>
<dbReference type="AlphaFoldDB" id="A0A1J4MPF1"/>
<proteinExistence type="predicted"/>
<organism evidence="4 5">
    <name type="scientific">Cryptosporidium ubiquitum</name>
    <dbReference type="NCBI Taxonomy" id="857276"/>
    <lineage>
        <taxon>Eukaryota</taxon>
        <taxon>Sar</taxon>
        <taxon>Alveolata</taxon>
        <taxon>Apicomplexa</taxon>
        <taxon>Conoidasida</taxon>
        <taxon>Coccidia</taxon>
        <taxon>Eucoccidiorida</taxon>
        <taxon>Eimeriorina</taxon>
        <taxon>Cryptosporidiidae</taxon>
        <taxon>Cryptosporidium</taxon>
    </lineage>
</organism>
<keyword evidence="2" id="KW-0812">Transmembrane</keyword>
<dbReference type="RefSeq" id="XP_028876338.1">
    <property type="nucleotide sequence ID" value="XM_029018864.1"/>
</dbReference>
<keyword evidence="2" id="KW-1133">Transmembrane helix</keyword>
<evidence type="ECO:0000313" key="5">
    <source>
        <dbReference type="Proteomes" id="UP000186176"/>
    </source>
</evidence>
<dbReference type="Proteomes" id="UP000186176">
    <property type="component" value="Unassembled WGS sequence"/>
</dbReference>
<feature type="region of interest" description="Disordered" evidence="1">
    <location>
        <begin position="564"/>
        <end position="596"/>
    </location>
</feature>
<evidence type="ECO:0000256" key="2">
    <source>
        <dbReference type="SAM" id="Phobius"/>
    </source>
</evidence>
<evidence type="ECO:0000256" key="1">
    <source>
        <dbReference type="SAM" id="MobiDB-lite"/>
    </source>
</evidence>
<sequence>MKFFVGIKLFFCCIYLVAAINGTKKKRKSIGLTFRKSEYTQSFCSSLGCKDGRGYTSSNEGECYSVNRCTKCKTTNKSESSMAYCSVIPTILNEITIFQGYLKISKNGLEILKSGMFANGDSYISEDDESKTDESENSQEEDEDDEEDDKEEVIHKSDTNFPAKKSISTSVSSSFSGSVGYSLLQLVSQMSESEFEEGNESNNITTKSNKSRSKSLLSRVFGKKKKNLPDTNQATQFKKTNKFSFSLNNFKNKFRNKNGLVKFNSPTKGIKKNEINPQEKMNSAHISKGTTIELEATGRVLTERLNTCTVIDGYVPLTVHTFLQYYNIKKLSKVRPKKYKYAAFEFMVDSSCDFDELCRKPSNFIGRLTPRQKLVMSNSISIPVGLFKKNGISQVIKSIRTKYICKGPKCFPEQYNSCVKITCALNKADLHDQEWRKIQTENTEEREREVEKAVSNELQNFREFVADENNSLNNEKSTETYSKTMNGPLSFTDAIQNPTIENAAYKIENSKDLVESEQNDQNVKLNNFQDKNETITVETRSEEEIIDAPSDGKRSSGLMERLKRSLGVSAEEEAASNEHEENDSEDSLQEKNEEIPFQPEITISNEIEKSKSNIKNVIYATLGITCTILIIIGVVCIV</sequence>
<feature type="compositionally biased region" description="Low complexity" evidence="1">
    <location>
        <begin position="200"/>
        <end position="219"/>
    </location>
</feature>
<feature type="region of interest" description="Disordered" evidence="1">
    <location>
        <begin position="122"/>
        <end position="159"/>
    </location>
</feature>
<feature type="compositionally biased region" description="Acidic residues" evidence="1">
    <location>
        <begin position="124"/>
        <end position="151"/>
    </location>
</feature>
<feature type="compositionally biased region" description="Acidic residues" evidence="1">
    <location>
        <begin position="570"/>
        <end position="587"/>
    </location>
</feature>
<keyword evidence="5" id="KW-1185">Reference proteome</keyword>
<evidence type="ECO:0000256" key="3">
    <source>
        <dbReference type="SAM" id="SignalP"/>
    </source>
</evidence>
<evidence type="ECO:0000313" key="4">
    <source>
        <dbReference type="EMBL" id="OII75331.1"/>
    </source>
</evidence>
<feature type="signal peptide" evidence="3">
    <location>
        <begin position="1"/>
        <end position="19"/>
    </location>
</feature>